<keyword evidence="2" id="KW-0732">Signal</keyword>
<dbReference type="EMBL" id="BAAANO010000023">
    <property type="protein sequence ID" value="GAA2011649.1"/>
    <property type="molecule type" value="Genomic_DNA"/>
</dbReference>
<feature type="region of interest" description="Disordered" evidence="1">
    <location>
        <begin position="129"/>
        <end position="148"/>
    </location>
</feature>
<evidence type="ECO:0000313" key="3">
    <source>
        <dbReference type="EMBL" id="GAA2011649.1"/>
    </source>
</evidence>
<gene>
    <name evidence="3" type="ORF">GCM10009755_23770</name>
</gene>
<feature type="signal peptide" evidence="2">
    <location>
        <begin position="1"/>
        <end position="23"/>
    </location>
</feature>
<comment type="caution">
    <text evidence="3">The sequence shown here is derived from an EMBL/GenBank/DDBJ whole genome shotgun (WGS) entry which is preliminary data.</text>
</comment>
<proteinExistence type="predicted"/>
<name>A0ABP5F3E7_9MICO</name>
<evidence type="ECO:0000313" key="4">
    <source>
        <dbReference type="Proteomes" id="UP001500755"/>
    </source>
</evidence>
<dbReference type="Proteomes" id="UP001500755">
    <property type="component" value="Unassembled WGS sequence"/>
</dbReference>
<accession>A0ABP5F3E7</accession>
<sequence>MTKFDRGRTGVMICLIGSALALSACGTGSPSGEQSPDEDSDIAGYSPVAAEAHGAYADFTIDATADGVVIDYTVTNDGPDTVIVVDRLPPVPTLEQITADSVDPNHVIVGVVDGRARISKQVFGAASSGGSAGTPKVGGTRVSAGETHSGRVELAPEITITAPGYGGAGYTAEGIDDATELEFCLGVVPNYGDSTDPLVAVPIGHVDQQLLCSDPVPIPSTVTFVPHP</sequence>
<evidence type="ECO:0000256" key="2">
    <source>
        <dbReference type="SAM" id="SignalP"/>
    </source>
</evidence>
<protein>
    <submittedName>
        <fullName evidence="3">Uncharacterized protein</fullName>
    </submittedName>
</protein>
<dbReference type="PROSITE" id="PS51257">
    <property type="entry name" value="PROKAR_LIPOPROTEIN"/>
    <property type="match status" value="1"/>
</dbReference>
<reference evidence="4" key="1">
    <citation type="journal article" date="2019" name="Int. J. Syst. Evol. Microbiol.">
        <title>The Global Catalogue of Microorganisms (GCM) 10K type strain sequencing project: providing services to taxonomists for standard genome sequencing and annotation.</title>
        <authorList>
            <consortium name="The Broad Institute Genomics Platform"/>
            <consortium name="The Broad Institute Genome Sequencing Center for Infectious Disease"/>
            <person name="Wu L."/>
            <person name="Ma J."/>
        </authorList>
    </citation>
    <scope>NUCLEOTIDE SEQUENCE [LARGE SCALE GENOMIC DNA]</scope>
    <source>
        <strain evidence="4">JCM 14546</strain>
    </source>
</reference>
<dbReference type="RefSeq" id="WP_344309980.1">
    <property type="nucleotide sequence ID" value="NZ_BAAANO010000023.1"/>
</dbReference>
<organism evidence="3 4">
    <name type="scientific">Brevibacterium samyangense</name>
    <dbReference type="NCBI Taxonomy" id="366888"/>
    <lineage>
        <taxon>Bacteria</taxon>
        <taxon>Bacillati</taxon>
        <taxon>Actinomycetota</taxon>
        <taxon>Actinomycetes</taxon>
        <taxon>Micrococcales</taxon>
        <taxon>Brevibacteriaceae</taxon>
        <taxon>Brevibacterium</taxon>
    </lineage>
</organism>
<evidence type="ECO:0000256" key="1">
    <source>
        <dbReference type="SAM" id="MobiDB-lite"/>
    </source>
</evidence>
<keyword evidence="4" id="KW-1185">Reference proteome</keyword>
<feature type="chain" id="PRO_5045120262" evidence="2">
    <location>
        <begin position="24"/>
        <end position="228"/>
    </location>
</feature>